<dbReference type="AlphaFoldDB" id="A0A382PBK8"/>
<sequence>MIYHAVIGKSNNDDAILGFEGYHSRKKLVRMYKEYIKEQFNDDAEIEVSYILSSNAPIKCKEMVETYDS</sequence>
<accession>A0A382PBK8</accession>
<name>A0A382PBK8_9ZZZZ</name>
<evidence type="ECO:0000313" key="1">
    <source>
        <dbReference type="EMBL" id="SVC70773.1"/>
    </source>
</evidence>
<dbReference type="EMBL" id="UINC01106246">
    <property type="protein sequence ID" value="SVC70773.1"/>
    <property type="molecule type" value="Genomic_DNA"/>
</dbReference>
<reference evidence="1" key="1">
    <citation type="submission" date="2018-05" db="EMBL/GenBank/DDBJ databases">
        <authorList>
            <person name="Lanie J.A."/>
            <person name="Ng W.-L."/>
            <person name="Kazmierczak K.M."/>
            <person name="Andrzejewski T.M."/>
            <person name="Davidsen T.M."/>
            <person name="Wayne K.J."/>
            <person name="Tettelin H."/>
            <person name="Glass J.I."/>
            <person name="Rusch D."/>
            <person name="Podicherti R."/>
            <person name="Tsui H.-C.T."/>
            <person name="Winkler M.E."/>
        </authorList>
    </citation>
    <scope>NUCLEOTIDE SEQUENCE</scope>
</reference>
<organism evidence="1">
    <name type="scientific">marine metagenome</name>
    <dbReference type="NCBI Taxonomy" id="408172"/>
    <lineage>
        <taxon>unclassified sequences</taxon>
        <taxon>metagenomes</taxon>
        <taxon>ecological metagenomes</taxon>
    </lineage>
</organism>
<protein>
    <submittedName>
        <fullName evidence="1">Uncharacterized protein</fullName>
    </submittedName>
</protein>
<gene>
    <name evidence="1" type="ORF">METZ01_LOCUS323627</name>
</gene>
<proteinExistence type="predicted"/>